<sequence>MSERKVLNKYYPPDFDPSKIPKLKLPKDRQYVVRLMAPFNMRCKTCGEYIYKGKKFNARKETVQNELYMGLPIFRFYIKCTRCLAEITFKTDPENTDYAMEHGATRNFQAEKLIEEEEKRIQQEREEEELNNPMKVLENRTKDSKLEMEVLENLQELKELNQRQAQVDFEGMIDRYRELERIEREREKEDDERETKEMLERALVKRLRDSDSETEEESSSSSSQSKKPSTEKPTDVLTANKPTEGTSAGGVKRAKVESWDRSVGTLGGRGALGSLVVRKKQASAGNKPSPAAAAAPAPTSQTETQPKPSFCCFIPRSMAKWLKDYLNLGSRRDPPQPPRPDYSESEILRAYRAQKELDFEDPYQHSDKEQAEWRFQPLQRHSEPSLLPRVKVVSPKHRLIKVDSQEFGRCKVPLSPVTVQEEPLKCPSLPPKVVPSAPAATDADTDYSDPFDVRPDARGRLNWEPKSALTDCCSYMEPFEAQRIISELQHSVMANRSAIGDGGQLYDNPYEERSRHHHRAAPPAQQQTQRVESRLAQIDSRESRLPQDDERPADEYDQPWEWKKDNISKALAVQFEGAERERSRAQTEQTRLTKTGITSTTADPTTLRLVGDTPPLLGERVDPSLPLERQVWYHGALSRSEAETLLTLCKESSYLVRNSQTCRNDYSLSLRSCKGFMHMKFTQSADGRYVLGENSPPFSTIPEVIHYYTTHKLPIRGAEHMSLLYPVIFASAEAAASTVPMATRTQRLAQPKPNRLRSPDRRSVYWLDQLPPEKTGSATMIELTPRWSELCRCKKFYTQVTRSPVWEVSERALRAVASDRLCNLAQPRAPAAGWQPDRPLLAPLNRATQTAVATSRICQLAQPKRRPALEGSVHKPRPVPATPIPCRASAHIELLATPKHEHPKFKGERSVCWLVSRAARNYMASQRVLELSSPKERKALFEGYDPPASSLHLNNRQIRTATPIAANWLRVPVYQWANVTCHWEAGDTAATHYTLKVKKLFKNGAPMTYNCTTSDTSCTAPMVGSCVRFNFCITVTAHSGSRDVTSAPRCQSGRIEVMLPPAPLISVAPVAGRPQCLNVIWGPALPAFPVSYSDIKAGDLNSQIEFRAQGQFNVQVSDVTVTNYSFVVCLFRPDTSYTVRLRHRYRGPQSPWSLWSNESQGRTGEDAPSVAPAFWRRVEPADENGGRLISLLWKPLPRSLANGRVLFFNVTCQTESAQRLNGRGSCRDLRNTNTSCSLLLPTGRCSCALTASTSAGTSPEARIWFRGASETELPPPSQIGVSPLSSSSLDVRWTAPINQSAGGFAVEWYAVREKNSSILHWQSLNSTRESLVITEGVKPLERYVVSVRALYGERGAGQNQTVHIYTRQGVPSAGPKVEVHQISGSTVELIWAPVPVELLHGFIRSYTIHYTTGNQLAKNVTVLAHTHRYSLEDLLPGNYVIFMWANTDAGAGAAGPIANVHIGSEEISLLMCAILPLVLTSLTLVLIACLAQIELYEKTDITIMFYEAEERS</sequence>
<gene>
    <name evidence="1" type="ORF">L3Q82_026411</name>
</gene>
<accession>A0ACB8WII8</accession>
<name>A0ACB8WII8_9TELE</name>
<evidence type="ECO:0000313" key="1">
    <source>
        <dbReference type="EMBL" id="KAI3367561.1"/>
    </source>
</evidence>
<comment type="caution">
    <text evidence="1">The sequence shown here is derived from an EMBL/GenBank/DDBJ whole genome shotgun (WGS) entry which is preliminary data.</text>
</comment>
<reference evidence="1" key="1">
    <citation type="submission" date="2022-04" db="EMBL/GenBank/DDBJ databases">
        <title>Jade perch genome.</title>
        <authorList>
            <person name="Chao B."/>
        </authorList>
    </citation>
    <scope>NUCLEOTIDE SEQUENCE</scope>
    <source>
        <strain evidence="1">CB-2022</strain>
    </source>
</reference>
<protein>
    <submittedName>
        <fullName evidence="1">Uncharacterized protein</fullName>
    </submittedName>
</protein>
<dbReference type="EMBL" id="CM041539">
    <property type="protein sequence ID" value="KAI3367561.1"/>
    <property type="molecule type" value="Genomic_DNA"/>
</dbReference>
<dbReference type="Proteomes" id="UP000831701">
    <property type="component" value="Chromosome 9"/>
</dbReference>
<organism evidence="1 2">
    <name type="scientific">Scortum barcoo</name>
    <name type="common">barcoo grunter</name>
    <dbReference type="NCBI Taxonomy" id="214431"/>
    <lineage>
        <taxon>Eukaryota</taxon>
        <taxon>Metazoa</taxon>
        <taxon>Chordata</taxon>
        <taxon>Craniata</taxon>
        <taxon>Vertebrata</taxon>
        <taxon>Euteleostomi</taxon>
        <taxon>Actinopterygii</taxon>
        <taxon>Neopterygii</taxon>
        <taxon>Teleostei</taxon>
        <taxon>Neoteleostei</taxon>
        <taxon>Acanthomorphata</taxon>
        <taxon>Eupercaria</taxon>
        <taxon>Centrarchiformes</taxon>
        <taxon>Terapontoidei</taxon>
        <taxon>Terapontidae</taxon>
        <taxon>Scortum</taxon>
    </lineage>
</organism>
<evidence type="ECO:0000313" key="2">
    <source>
        <dbReference type="Proteomes" id="UP000831701"/>
    </source>
</evidence>
<proteinExistence type="predicted"/>
<keyword evidence="2" id="KW-1185">Reference proteome</keyword>